<name>A0A6G1FR67_9PEZI</name>
<feature type="repeat" description="WD" evidence="5">
    <location>
        <begin position="62"/>
        <end position="93"/>
    </location>
</feature>
<evidence type="ECO:0000256" key="1">
    <source>
        <dbReference type="ARBA" id="ARBA00022574"/>
    </source>
</evidence>
<feature type="region of interest" description="Disordered" evidence="6">
    <location>
        <begin position="1"/>
        <end position="23"/>
    </location>
</feature>
<organism evidence="7">
    <name type="scientific">Eremomyces bilateralis CBS 781.70</name>
    <dbReference type="NCBI Taxonomy" id="1392243"/>
    <lineage>
        <taxon>Eukaryota</taxon>
        <taxon>Fungi</taxon>
        <taxon>Dikarya</taxon>
        <taxon>Ascomycota</taxon>
        <taxon>Pezizomycotina</taxon>
        <taxon>Dothideomycetes</taxon>
        <taxon>Dothideomycetes incertae sedis</taxon>
        <taxon>Eremomycetales</taxon>
        <taxon>Eremomycetaceae</taxon>
        <taxon>Eremomyces</taxon>
    </lineage>
</organism>
<dbReference type="InterPro" id="IPR015943">
    <property type="entry name" value="WD40/YVTN_repeat-like_dom_sf"/>
</dbReference>
<feature type="repeat" description="WD" evidence="5">
    <location>
        <begin position="196"/>
        <end position="230"/>
    </location>
</feature>
<dbReference type="AlphaFoldDB" id="A0A6G1FR67"/>
<evidence type="ECO:0000313" key="9">
    <source>
        <dbReference type="RefSeq" id="XP_033529841.1"/>
    </source>
</evidence>
<dbReference type="SUPFAM" id="SSF50978">
    <property type="entry name" value="WD40 repeat-like"/>
    <property type="match status" value="1"/>
</dbReference>
<feature type="repeat" description="WD" evidence="5">
    <location>
        <begin position="281"/>
        <end position="322"/>
    </location>
</feature>
<dbReference type="OrthoDB" id="1068471at2759"/>
<feature type="repeat" description="WD" evidence="5">
    <location>
        <begin position="147"/>
        <end position="189"/>
    </location>
</feature>
<proteinExistence type="predicted"/>
<evidence type="ECO:0000256" key="2">
    <source>
        <dbReference type="ARBA" id="ARBA00022664"/>
    </source>
</evidence>
<dbReference type="PANTHER" id="PTHR44006">
    <property type="entry name" value="U5 SMALL NUCLEAR RIBONUCLEOPROTEIN 40 KDA PROTEIN"/>
    <property type="match status" value="1"/>
</dbReference>
<reference evidence="9" key="3">
    <citation type="submission" date="2025-04" db="UniProtKB">
        <authorList>
            <consortium name="RefSeq"/>
        </authorList>
    </citation>
    <scope>IDENTIFICATION</scope>
    <source>
        <strain evidence="9">CBS 781.70</strain>
    </source>
</reference>
<dbReference type="Gene3D" id="2.130.10.10">
    <property type="entry name" value="YVTN repeat-like/Quinoprotein amine dehydrogenase"/>
    <property type="match status" value="1"/>
</dbReference>
<dbReference type="PANTHER" id="PTHR44006:SF1">
    <property type="entry name" value="U5 SMALL NUCLEAR RIBONUCLEOPROTEIN 40 KDA PROTEIN"/>
    <property type="match status" value="1"/>
</dbReference>
<dbReference type="InterPro" id="IPR001680">
    <property type="entry name" value="WD40_rpt"/>
</dbReference>
<evidence type="ECO:0000256" key="3">
    <source>
        <dbReference type="ARBA" id="ARBA00022737"/>
    </source>
</evidence>
<protein>
    <submittedName>
        <fullName evidence="7 9">WD repeat-containing protein</fullName>
    </submittedName>
</protein>
<feature type="repeat" description="WD" evidence="5">
    <location>
        <begin position="323"/>
        <end position="359"/>
    </location>
</feature>
<dbReference type="SMART" id="SM00320">
    <property type="entry name" value="WD40"/>
    <property type="match status" value="7"/>
</dbReference>
<dbReference type="InterPro" id="IPR019775">
    <property type="entry name" value="WD40_repeat_CS"/>
</dbReference>
<gene>
    <name evidence="7 9" type="ORF">P152DRAFT_253026</name>
</gene>
<keyword evidence="2" id="KW-0507">mRNA processing</keyword>
<feature type="repeat" description="WD" evidence="5">
    <location>
        <begin position="231"/>
        <end position="265"/>
    </location>
</feature>
<accession>A0A6G1FR67</accession>
<dbReference type="PROSITE" id="PS50082">
    <property type="entry name" value="WD_REPEATS_2"/>
    <property type="match status" value="7"/>
</dbReference>
<keyword evidence="1 5" id="KW-0853">WD repeat</keyword>
<keyword evidence="4" id="KW-0508">mRNA splicing</keyword>
<dbReference type="GO" id="GO:0071013">
    <property type="term" value="C:catalytic step 2 spliceosome"/>
    <property type="evidence" value="ECO:0007669"/>
    <property type="project" value="TreeGrafter"/>
</dbReference>
<reference evidence="9" key="2">
    <citation type="submission" date="2020-04" db="EMBL/GenBank/DDBJ databases">
        <authorList>
            <consortium name="NCBI Genome Project"/>
        </authorList>
    </citation>
    <scope>NUCLEOTIDE SEQUENCE</scope>
    <source>
        <strain evidence="9">CBS 781.70</strain>
    </source>
</reference>
<dbReference type="CDD" id="cd00200">
    <property type="entry name" value="WD40"/>
    <property type="match status" value="1"/>
</dbReference>
<keyword evidence="3" id="KW-0677">Repeat</keyword>
<dbReference type="InterPro" id="IPR052234">
    <property type="entry name" value="U5_snRNP_Component"/>
</dbReference>
<evidence type="ECO:0000256" key="6">
    <source>
        <dbReference type="SAM" id="MobiDB-lite"/>
    </source>
</evidence>
<dbReference type="GO" id="GO:0006397">
    <property type="term" value="P:mRNA processing"/>
    <property type="evidence" value="ECO:0007669"/>
    <property type="project" value="UniProtKB-KW"/>
</dbReference>
<evidence type="ECO:0000313" key="7">
    <source>
        <dbReference type="EMBL" id="KAF1808210.1"/>
    </source>
</evidence>
<dbReference type="RefSeq" id="XP_033529841.1">
    <property type="nucleotide sequence ID" value="XM_033674721.1"/>
</dbReference>
<keyword evidence="8" id="KW-1185">Reference proteome</keyword>
<evidence type="ECO:0000256" key="4">
    <source>
        <dbReference type="ARBA" id="ARBA00023187"/>
    </source>
</evidence>
<sequence>MSSEKRSAPDNFSSHQLVKRQRSDANLNSSNAIAVVNGTAQNGALIQSVPRTSGLQAPVMELSGHSGEVYACRFDPTGNYIASGSMDRNILLWRTYGDCENYGQLTGHKGAILDLHWSRDTRTLFSASADMSLASWDVETGQRIRRHVGHEDVINCMDLSKRGEEIAVTGSDDGSVAIWDPRQKEAVAYLETDYPITAVAMSEAGNEIYSGSIDNDIRVWDLRKQSVAYSLLGHTDTITSLQVSPDSQHLLSNSHDSTVRTWDIRPFAPANRQVKMYDGAPTGMDKNLFRASWDKEGKRIVAGGGDRTVVVWDVGTGKLLYKLPGHKGAVNDVRFSPSESTIVLSGSSDQKLMLGELGK</sequence>
<dbReference type="InterPro" id="IPR020472">
    <property type="entry name" value="WD40_PAC1"/>
</dbReference>
<dbReference type="InterPro" id="IPR036322">
    <property type="entry name" value="WD40_repeat_dom_sf"/>
</dbReference>
<evidence type="ECO:0000313" key="8">
    <source>
        <dbReference type="Proteomes" id="UP000504638"/>
    </source>
</evidence>
<feature type="repeat" description="WD" evidence="5">
    <location>
        <begin position="105"/>
        <end position="146"/>
    </location>
</feature>
<evidence type="ECO:0000256" key="5">
    <source>
        <dbReference type="PROSITE-ProRule" id="PRU00221"/>
    </source>
</evidence>
<dbReference type="Pfam" id="PF00400">
    <property type="entry name" value="WD40"/>
    <property type="match status" value="7"/>
</dbReference>
<dbReference type="PRINTS" id="PR00320">
    <property type="entry name" value="GPROTEINBRPT"/>
</dbReference>
<dbReference type="PROSITE" id="PS50294">
    <property type="entry name" value="WD_REPEATS_REGION"/>
    <property type="match status" value="7"/>
</dbReference>
<dbReference type="GeneID" id="54415291"/>
<dbReference type="GO" id="GO:0003723">
    <property type="term" value="F:RNA binding"/>
    <property type="evidence" value="ECO:0007669"/>
    <property type="project" value="TreeGrafter"/>
</dbReference>
<dbReference type="PROSITE" id="PS00678">
    <property type="entry name" value="WD_REPEATS_1"/>
    <property type="match status" value="3"/>
</dbReference>
<dbReference type="Proteomes" id="UP000504638">
    <property type="component" value="Unplaced"/>
</dbReference>
<dbReference type="EMBL" id="ML975188">
    <property type="protein sequence ID" value="KAF1808210.1"/>
    <property type="molecule type" value="Genomic_DNA"/>
</dbReference>
<dbReference type="GO" id="GO:0008380">
    <property type="term" value="P:RNA splicing"/>
    <property type="evidence" value="ECO:0007669"/>
    <property type="project" value="UniProtKB-KW"/>
</dbReference>
<reference evidence="7 9" key="1">
    <citation type="submission" date="2020-01" db="EMBL/GenBank/DDBJ databases">
        <authorList>
            <consortium name="DOE Joint Genome Institute"/>
            <person name="Haridas S."/>
            <person name="Albert R."/>
            <person name="Binder M."/>
            <person name="Bloem J."/>
            <person name="Labutti K."/>
            <person name="Salamov A."/>
            <person name="Andreopoulos B."/>
            <person name="Baker S.E."/>
            <person name="Barry K."/>
            <person name="Bills G."/>
            <person name="Bluhm B.H."/>
            <person name="Cannon C."/>
            <person name="Castanera R."/>
            <person name="Culley D.E."/>
            <person name="Daum C."/>
            <person name="Ezra D."/>
            <person name="Gonzalez J.B."/>
            <person name="Henrissat B."/>
            <person name="Kuo A."/>
            <person name="Liang C."/>
            <person name="Lipzen A."/>
            <person name="Lutzoni F."/>
            <person name="Magnuson J."/>
            <person name="Mondo S."/>
            <person name="Nolan M."/>
            <person name="Ohm R."/>
            <person name="Pangilinan J."/>
            <person name="Park H.-J."/>
            <person name="Ramirez L."/>
            <person name="Alfaro M."/>
            <person name="Sun H."/>
            <person name="Tritt A."/>
            <person name="Yoshinaga Y."/>
            <person name="Zwiers L.-H."/>
            <person name="Turgeon B.G."/>
            <person name="Goodwin S.B."/>
            <person name="Spatafora J.W."/>
            <person name="Crous P.W."/>
            <person name="Grigoriev I.V."/>
        </authorList>
    </citation>
    <scope>NUCLEOTIDE SEQUENCE</scope>
    <source>
        <strain evidence="7 9">CBS 781.70</strain>
    </source>
</reference>